<evidence type="ECO:0000256" key="8">
    <source>
        <dbReference type="PROSITE-ProRule" id="PRU00804"/>
    </source>
</evidence>
<feature type="region of interest" description="Disordered" evidence="9">
    <location>
        <begin position="183"/>
        <end position="265"/>
    </location>
</feature>
<feature type="domain" description="RRM Nup35-type" evidence="10">
    <location>
        <begin position="78"/>
        <end position="159"/>
    </location>
</feature>
<dbReference type="Gene3D" id="3.30.70.330">
    <property type="match status" value="1"/>
</dbReference>
<dbReference type="GO" id="GO:0044615">
    <property type="term" value="C:nuclear pore nuclear basket"/>
    <property type="evidence" value="ECO:0007669"/>
    <property type="project" value="TreeGrafter"/>
</dbReference>
<name>A0A4Q2DD16_9AGAR</name>
<dbReference type="InterPro" id="IPR007846">
    <property type="entry name" value="RRM_NUP35_dom"/>
</dbReference>
<accession>A0A4Q2DD16</accession>
<evidence type="ECO:0000256" key="4">
    <source>
        <dbReference type="ARBA" id="ARBA00022927"/>
    </source>
</evidence>
<evidence type="ECO:0000256" key="1">
    <source>
        <dbReference type="ARBA" id="ARBA00004567"/>
    </source>
</evidence>
<sequence>MHNSHSQFTVAGMSSSTSSHHTPNLNAWGGSSTSTPFGESLSQSRSHYQSGYLLKSALDGSQFNKRHTKAPSVAALSQQQPLSIIVFGYPADKFSITVEYFKSLGDSTEADPNTEIQNCFRIGYKDPADALRAVRKNGEVLGGSWMIGVKWADQTQAEALLGQPSARGNTFGDKEAMVVDEPTYSAVSSPTNFSSNTPSFGTPLRLEPSTSAFRRPGAPASKPATPQGFGSWSTPPAAANGGGGGGSASPAAAQPSPSKSMIGQVSDLIFGW</sequence>
<evidence type="ECO:0000256" key="5">
    <source>
        <dbReference type="ARBA" id="ARBA00023010"/>
    </source>
</evidence>
<dbReference type="EMBL" id="SDEE01000330">
    <property type="protein sequence ID" value="RXW17573.1"/>
    <property type="molecule type" value="Genomic_DNA"/>
</dbReference>
<protein>
    <recommendedName>
        <fullName evidence="10">RRM Nup35-type domain-containing protein</fullName>
    </recommendedName>
</protein>
<evidence type="ECO:0000256" key="2">
    <source>
        <dbReference type="ARBA" id="ARBA00022448"/>
    </source>
</evidence>
<dbReference type="GO" id="GO:0044613">
    <property type="term" value="C:nuclear pore central transport channel"/>
    <property type="evidence" value="ECO:0007669"/>
    <property type="project" value="TreeGrafter"/>
</dbReference>
<evidence type="ECO:0000256" key="7">
    <source>
        <dbReference type="ARBA" id="ARBA00023242"/>
    </source>
</evidence>
<gene>
    <name evidence="11" type="ORF">EST38_g8285</name>
</gene>
<proteinExistence type="predicted"/>
<dbReference type="GO" id="GO:0006999">
    <property type="term" value="P:nuclear pore organization"/>
    <property type="evidence" value="ECO:0007669"/>
    <property type="project" value="TreeGrafter"/>
</dbReference>
<dbReference type="GO" id="GO:0003676">
    <property type="term" value="F:nucleic acid binding"/>
    <property type="evidence" value="ECO:0007669"/>
    <property type="project" value="InterPro"/>
</dbReference>
<keyword evidence="6 8" id="KW-0906">Nuclear pore complex</keyword>
<dbReference type="Proteomes" id="UP000290288">
    <property type="component" value="Unassembled WGS sequence"/>
</dbReference>
<dbReference type="GO" id="GO:0006607">
    <property type="term" value="P:NLS-bearing protein import into nucleus"/>
    <property type="evidence" value="ECO:0007669"/>
    <property type="project" value="TreeGrafter"/>
</dbReference>
<evidence type="ECO:0000313" key="11">
    <source>
        <dbReference type="EMBL" id="RXW17573.1"/>
    </source>
</evidence>
<dbReference type="STRING" id="2316362.A0A4Q2DD16"/>
<feature type="compositionally biased region" description="Low complexity" evidence="9">
    <location>
        <begin position="248"/>
        <end position="258"/>
    </location>
</feature>
<evidence type="ECO:0000259" key="10">
    <source>
        <dbReference type="PROSITE" id="PS51472"/>
    </source>
</evidence>
<keyword evidence="2 8" id="KW-0813">Transport</keyword>
<dbReference type="PANTHER" id="PTHR21527">
    <property type="entry name" value="NUCLEOPORIN NUP35"/>
    <property type="match status" value="1"/>
</dbReference>
<dbReference type="AlphaFoldDB" id="A0A4Q2DD16"/>
<dbReference type="GO" id="GO:0017056">
    <property type="term" value="F:structural constituent of nuclear pore"/>
    <property type="evidence" value="ECO:0007669"/>
    <property type="project" value="TreeGrafter"/>
</dbReference>
<dbReference type="OrthoDB" id="3365060at2759"/>
<dbReference type="PANTHER" id="PTHR21527:SF6">
    <property type="entry name" value="NUCLEOPORIN NUP35"/>
    <property type="match status" value="1"/>
</dbReference>
<dbReference type="PROSITE" id="PS51472">
    <property type="entry name" value="RRM_NUP35"/>
    <property type="match status" value="1"/>
</dbReference>
<keyword evidence="7 8" id="KW-0539">Nucleus</keyword>
<feature type="region of interest" description="Disordered" evidence="9">
    <location>
        <begin position="1"/>
        <end position="42"/>
    </location>
</feature>
<keyword evidence="3 8" id="KW-0509">mRNA transport</keyword>
<dbReference type="GO" id="GO:0051028">
    <property type="term" value="P:mRNA transport"/>
    <property type="evidence" value="ECO:0007669"/>
    <property type="project" value="UniProtKB-UniRule"/>
</dbReference>
<evidence type="ECO:0000313" key="12">
    <source>
        <dbReference type="Proteomes" id="UP000290288"/>
    </source>
</evidence>
<evidence type="ECO:0000256" key="6">
    <source>
        <dbReference type="ARBA" id="ARBA00023132"/>
    </source>
</evidence>
<evidence type="ECO:0000256" key="9">
    <source>
        <dbReference type="SAM" id="MobiDB-lite"/>
    </source>
</evidence>
<keyword evidence="12" id="KW-1185">Reference proteome</keyword>
<dbReference type="SUPFAM" id="SSF54928">
    <property type="entry name" value="RNA-binding domain, RBD"/>
    <property type="match status" value="1"/>
</dbReference>
<dbReference type="InterPro" id="IPR035979">
    <property type="entry name" value="RBD_domain_sf"/>
</dbReference>
<organism evidence="11 12">
    <name type="scientific">Candolleomyces aberdarensis</name>
    <dbReference type="NCBI Taxonomy" id="2316362"/>
    <lineage>
        <taxon>Eukaryota</taxon>
        <taxon>Fungi</taxon>
        <taxon>Dikarya</taxon>
        <taxon>Basidiomycota</taxon>
        <taxon>Agaricomycotina</taxon>
        <taxon>Agaricomycetes</taxon>
        <taxon>Agaricomycetidae</taxon>
        <taxon>Agaricales</taxon>
        <taxon>Agaricineae</taxon>
        <taxon>Psathyrellaceae</taxon>
        <taxon>Candolleomyces</taxon>
    </lineage>
</organism>
<keyword evidence="4" id="KW-0653">Protein transport</keyword>
<comment type="subcellular location">
    <subcellularLocation>
        <location evidence="1">Nucleus</location>
        <location evidence="1">Nuclear pore complex</location>
    </subcellularLocation>
</comment>
<keyword evidence="5" id="KW-0811">Translocation</keyword>
<dbReference type="GO" id="GO:0005543">
    <property type="term" value="F:phospholipid binding"/>
    <property type="evidence" value="ECO:0007669"/>
    <property type="project" value="TreeGrafter"/>
</dbReference>
<comment type="caution">
    <text evidence="11">The sequence shown here is derived from an EMBL/GenBank/DDBJ whole genome shotgun (WGS) entry which is preliminary data.</text>
</comment>
<dbReference type="Pfam" id="PF05172">
    <property type="entry name" value="RRM_Nup35"/>
    <property type="match status" value="1"/>
</dbReference>
<evidence type="ECO:0000256" key="3">
    <source>
        <dbReference type="ARBA" id="ARBA00022816"/>
    </source>
</evidence>
<reference evidence="11 12" key="1">
    <citation type="submission" date="2019-01" db="EMBL/GenBank/DDBJ databases">
        <title>Draft genome sequence of Psathyrella aberdarensis IHI B618.</title>
        <authorList>
            <person name="Buettner E."/>
            <person name="Kellner H."/>
        </authorList>
    </citation>
    <scope>NUCLEOTIDE SEQUENCE [LARGE SCALE GENOMIC DNA]</scope>
    <source>
        <strain evidence="11 12">IHI B618</strain>
    </source>
</reference>
<feature type="compositionally biased region" description="Low complexity" evidence="9">
    <location>
        <begin position="188"/>
        <end position="200"/>
    </location>
</feature>
<dbReference type="InterPro" id="IPR012677">
    <property type="entry name" value="Nucleotide-bd_a/b_plait_sf"/>
</dbReference>